<protein>
    <submittedName>
        <fullName evidence="1">Uncharacterized protein</fullName>
    </submittedName>
</protein>
<gene>
    <name evidence="1" type="ORF">DPMN_179739</name>
</gene>
<sequence>MDILQEDFHSIGQLDAHIISQVVQEKCCKWGDCTKVLSFNSLEIPALKHLYDVS</sequence>
<comment type="caution">
    <text evidence="1">The sequence shown here is derived from an EMBL/GenBank/DDBJ whole genome shotgun (WGS) entry which is preliminary data.</text>
</comment>
<evidence type="ECO:0000313" key="1">
    <source>
        <dbReference type="EMBL" id="KAH3778284.1"/>
    </source>
</evidence>
<reference evidence="1" key="1">
    <citation type="journal article" date="2019" name="bioRxiv">
        <title>The Genome of the Zebra Mussel, Dreissena polymorpha: A Resource for Invasive Species Research.</title>
        <authorList>
            <person name="McCartney M.A."/>
            <person name="Auch B."/>
            <person name="Kono T."/>
            <person name="Mallez S."/>
            <person name="Zhang Y."/>
            <person name="Obille A."/>
            <person name="Becker A."/>
            <person name="Abrahante J.E."/>
            <person name="Garbe J."/>
            <person name="Badalamenti J.P."/>
            <person name="Herman A."/>
            <person name="Mangelson H."/>
            <person name="Liachko I."/>
            <person name="Sullivan S."/>
            <person name="Sone E.D."/>
            <person name="Koren S."/>
            <person name="Silverstein K.A.T."/>
            <person name="Beckman K.B."/>
            <person name="Gohl D.M."/>
        </authorList>
    </citation>
    <scope>NUCLEOTIDE SEQUENCE</scope>
    <source>
        <strain evidence="1">Duluth1</strain>
        <tissue evidence="1">Whole animal</tissue>
    </source>
</reference>
<dbReference type="EMBL" id="JAIWYP010000009">
    <property type="protein sequence ID" value="KAH3778284.1"/>
    <property type="molecule type" value="Genomic_DNA"/>
</dbReference>
<keyword evidence="2" id="KW-1185">Reference proteome</keyword>
<reference evidence="1" key="2">
    <citation type="submission" date="2020-11" db="EMBL/GenBank/DDBJ databases">
        <authorList>
            <person name="McCartney M.A."/>
            <person name="Auch B."/>
            <person name="Kono T."/>
            <person name="Mallez S."/>
            <person name="Becker A."/>
            <person name="Gohl D.M."/>
            <person name="Silverstein K.A.T."/>
            <person name="Koren S."/>
            <person name="Bechman K.B."/>
            <person name="Herman A."/>
            <person name="Abrahante J.E."/>
            <person name="Garbe J."/>
        </authorList>
    </citation>
    <scope>NUCLEOTIDE SEQUENCE</scope>
    <source>
        <strain evidence="1">Duluth1</strain>
        <tissue evidence="1">Whole animal</tissue>
    </source>
</reference>
<name>A0A9D4ECW8_DREPO</name>
<accession>A0A9D4ECW8</accession>
<organism evidence="1 2">
    <name type="scientific">Dreissena polymorpha</name>
    <name type="common">Zebra mussel</name>
    <name type="synonym">Mytilus polymorpha</name>
    <dbReference type="NCBI Taxonomy" id="45954"/>
    <lineage>
        <taxon>Eukaryota</taxon>
        <taxon>Metazoa</taxon>
        <taxon>Spiralia</taxon>
        <taxon>Lophotrochozoa</taxon>
        <taxon>Mollusca</taxon>
        <taxon>Bivalvia</taxon>
        <taxon>Autobranchia</taxon>
        <taxon>Heteroconchia</taxon>
        <taxon>Euheterodonta</taxon>
        <taxon>Imparidentia</taxon>
        <taxon>Neoheterodontei</taxon>
        <taxon>Myida</taxon>
        <taxon>Dreissenoidea</taxon>
        <taxon>Dreissenidae</taxon>
        <taxon>Dreissena</taxon>
    </lineage>
</organism>
<evidence type="ECO:0000313" key="2">
    <source>
        <dbReference type="Proteomes" id="UP000828390"/>
    </source>
</evidence>
<dbReference type="AlphaFoldDB" id="A0A9D4ECW8"/>
<dbReference type="Proteomes" id="UP000828390">
    <property type="component" value="Unassembled WGS sequence"/>
</dbReference>
<proteinExistence type="predicted"/>